<dbReference type="PROSITE" id="PS01124">
    <property type="entry name" value="HTH_ARAC_FAMILY_2"/>
    <property type="match status" value="1"/>
</dbReference>
<dbReference type="Gene3D" id="1.10.10.60">
    <property type="entry name" value="Homeodomain-like"/>
    <property type="match status" value="2"/>
</dbReference>
<evidence type="ECO:0000313" key="6">
    <source>
        <dbReference type="Proteomes" id="UP001198830"/>
    </source>
</evidence>
<keyword evidence="3" id="KW-0804">Transcription</keyword>
<evidence type="ECO:0000256" key="3">
    <source>
        <dbReference type="ARBA" id="ARBA00023163"/>
    </source>
</evidence>
<keyword evidence="1" id="KW-0805">Transcription regulation</keyword>
<keyword evidence="6" id="KW-1185">Reference proteome</keyword>
<organism evidence="5 6">
    <name type="scientific">Sphingobium soli</name>
    <dbReference type="NCBI Taxonomy" id="1591116"/>
    <lineage>
        <taxon>Bacteria</taxon>
        <taxon>Pseudomonadati</taxon>
        <taxon>Pseudomonadota</taxon>
        <taxon>Alphaproteobacteria</taxon>
        <taxon>Sphingomonadales</taxon>
        <taxon>Sphingomonadaceae</taxon>
        <taxon>Sphingobium</taxon>
    </lineage>
</organism>
<evidence type="ECO:0000313" key="5">
    <source>
        <dbReference type="EMBL" id="MCC4233088.1"/>
    </source>
</evidence>
<proteinExistence type="predicted"/>
<feature type="domain" description="HTH araC/xylS-type" evidence="4">
    <location>
        <begin position="192"/>
        <end position="293"/>
    </location>
</feature>
<dbReference type="SMART" id="SM00342">
    <property type="entry name" value="HTH_ARAC"/>
    <property type="match status" value="1"/>
</dbReference>
<dbReference type="InterPro" id="IPR009057">
    <property type="entry name" value="Homeodomain-like_sf"/>
</dbReference>
<dbReference type="InterPro" id="IPR050204">
    <property type="entry name" value="AraC_XylS_family_regulators"/>
</dbReference>
<accession>A0ABS8H7L0</accession>
<keyword evidence="2" id="KW-0238">DNA-binding</keyword>
<evidence type="ECO:0000256" key="1">
    <source>
        <dbReference type="ARBA" id="ARBA00023015"/>
    </source>
</evidence>
<dbReference type="Proteomes" id="UP001198830">
    <property type="component" value="Unassembled WGS sequence"/>
</dbReference>
<dbReference type="PANTHER" id="PTHR46796:SF6">
    <property type="entry name" value="ARAC SUBFAMILY"/>
    <property type="match status" value="1"/>
</dbReference>
<dbReference type="SUPFAM" id="SSF46689">
    <property type="entry name" value="Homeodomain-like"/>
    <property type="match status" value="1"/>
</dbReference>
<evidence type="ECO:0000259" key="4">
    <source>
        <dbReference type="PROSITE" id="PS01124"/>
    </source>
</evidence>
<dbReference type="EMBL" id="JAJGNP010000007">
    <property type="protein sequence ID" value="MCC4233088.1"/>
    <property type="molecule type" value="Genomic_DNA"/>
</dbReference>
<dbReference type="PRINTS" id="PR00032">
    <property type="entry name" value="HTHARAC"/>
</dbReference>
<comment type="caution">
    <text evidence="5">The sequence shown here is derived from an EMBL/GenBank/DDBJ whole genome shotgun (WGS) entry which is preliminary data.</text>
</comment>
<dbReference type="InterPro" id="IPR018060">
    <property type="entry name" value="HTH_AraC"/>
</dbReference>
<dbReference type="InterPro" id="IPR020449">
    <property type="entry name" value="Tscrpt_reg_AraC-type_HTH"/>
</dbReference>
<evidence type="ECO:0000256" key="2">
    <source>
        <dbReference type="ARBA" id="ARBA00023125"/>
    </source>
</evidence>
<reference evidence="5 6" key="1">
    <citation type="submission" date="2021-10" db="EMBL/GenBank/DDBJ databases">
        <title>The diversity and Nitrogen Metabolism of Culturable Nitrate-Utilizing Bacteria Within the Oxygen Minimum Zone of the Changjiang (Yangtze River)Estuary.</title>
        <authorList>
            <person name="Zhang D."/>
            <person name="Zheng J."/>
            <person name="Liu S."/>
            <person name="He W."/>
        </authorList>
    </citation>
    <scope>NUCLEOTIDE SEQUENCE [LARGE SCALE GENOMIC DNA]</scope>
    <source>
        <strain evidence="5 6">FXH275-2</strain>
    </source>
</reference>
<dbReference type="Pfam" id="PF12833">
    <property type="entry name" value="HTH_18"/>
    <property type="match status" value="1"/>
</dbReference>
<name>A0ABS8H7L0_9SPHN</name>
<protein>
    <submittedName>
        <fullName evidence="5">Helix-turn-helix transcriptional regulator</fullName>
    </submittedName>
</protein>
<sequence>MLTRPYDSDRHPEGTSLDFIFPQEFETSLEAARATVGARFEVRRFFWRERNEIVFTPPCSYFELTRFPSMGRYLASARDFCEQGEVRFYPAACPFQMHWQEREQRSLFCRIDIPAITGLPMELSNQQLRDTIDMRNPHVRALLLRAQQELVAPGLCSQLILDSISVGLAAEMVQQFGPESQPEFTSRRTFDQRYLAGLVAHIREQPGRVEIGQLAAERGISVRHYERLFRTATGESPAAFCRRHMLALAKDLLMDRSLLVKEIAYRCGFANTASFSVAFRQIEGCSPRQFRDRLLIH</sequence>
<gene>
    <name evidence="5" type="ORF">LL253_10355</name>
</gene>
<dbReference type="PANTHER" id="PTHR46796">
    <property type="entry name" value="HTH-TYPE TRANSCRIPTIONAL ACTIVATOR RHAS-RELATED"/>
    <property type="match status" value="1"/>
</dbReference>
<dbReference type="RefSeq" id="WP_228227147.1">
    <property type="nucleotide sequence ID" value="NZ_JAJGNP010000007.1"/>
</dbReference>